<dbReference type="OrthoDB" id="5553900at2759"/>
<keyword evidence="2" id="KW-1185">Reference proteome</keyword>
<dbReference type="PANTHER" id="PTHR34825:SF1">
    <property type="entry name" value="AAA-ATPASE-LIKE DOMAIN-CONTAINING PROTEIN"/>
    <property type="match status" value="1"/>
</dbReference>
<protein>
    <recommendedName>
        <fullName evidence="3">AAA-ATPase-like domain-containing protein</fullName>
    </recommendedName>
</protein>
<evidence type="ECO:0000313" key="1">
    <source>
        <dbReference type="EMBL" id="KAJ1726466.1"/>
    </source>
</evidence>
<gene>
    <name evidence="1" type="ORF">LPJ61_005167</name>
</gene>
<accession>A0A9W8CU11</accession>
<name>A0A9W8CU11_9FUNG</name>
<evidence type="ECO:0008006" key="3">
    <source>
        <dbReference type="Google" id="ProtNLM"/>
    </source>
</evidence>
<reference evidence="1" key="1">
    <citation type="submission" date="2022-07" db="EMBL/GenBank/DDBJ databases">
        <title>Phylogenomic reconstructions and comparative analyses of Kickxellomycotina fungi.</title>
        <authorList>
            <person name="Reynolds N.K."/>
            <person name="Stajich J.E."/>
            <person name="Barry K."/>
            <person name="Grigoriev I.V."/>
            <person name="Crous P."/>
            <person name="Smith M.E."/>
        </authorList>
    </citation>
    <scope>NUCLEOTIDE SEQUENCE</scope>
    <source>
        <strain evidence="1">BCRC 34381</strain>
    </source>
</reference>
<dbReference type="Proteomes" id="UP001143981">
    <property type="component" value="Unassembled WGS sequence"/>
</dbReference>
<proteinExistence type="predicted"/>
<dbReference type="PANTHER" id="PTHR34825">
    <property type="entry name" value="CONSERVED PROTEIN, WITH A WEAK D-GALACTARATE DEHYDRATASE/ALTRONATE HYDROLASE DOMAIN"/>
    <property type="match status" value="1"/>
</dbReference>
<evidence type="ECO:0000313" key="2">
    <source>
        <dbReference type="Proteomes" id="UP001143981"/>
    </source>
</evidence>
<organism evidence="1 2">
    <name type="scientific">Coemansia biformis</name>
    <dbReference type="NCBI Taxonomy" id="1286918"/>
    <lineage>
        <taxon>Eukaryota</taxon>
        <taxon>Fungi</taxon>
        <taxon>Fungi incertae sedis</taxon>
        <taxon>Zoopagomycota</taxon>
        <taxon>Kickxellomycotina</taxon>
        <taxon>Kickxellomycetes</taxon>
        <taxon>Kickxellales</taxon>
        <taxon>Kickxellaceae</taxon>
        <taxon>Coemansia</taxon>
    </lineage>
</organism>
<comment type="caution">
    <text evidence="1">The sequence shown here is derived from an EMBL/GenBank/DDBJ whole genome shotgun (WGS) entry which is preliminary data.</text>
</comment>
<dbReference type="EMBL" id="JANBOI010001547">
    <property type="protein sequence ID" value="KAJ1726466.1"/>
    <property type="molecule type" value="Genomic_DNA"/>
</dbReference>
<dbReference type="AlphaFoldDB" id="A0A9W8CU11"/>
<sequence>MQRRNYVEVGLFPRRMGKTTFLDLLKNFLAVVSDAPYSERRTRYEKLAIYDRHKAFFDEHFGRYTVFKADLKGNKYLERGVLVGVFEARYVDMGSGFNNAHYYRAHTGIANTGETGHPFQRAFGFTGQDVGCLVNHYVDKKWPTCTADDYHVRARFKAHLFAGLLCHFNRYRIGNAACIFCPYAVTEFFQKLGSVRDPKDVHFKGFSSCAESGNLKMINAITADSIGSLTHHINSLAASFHQRHNLQPSIDELVEKHAVDTFDDNVVNTMIHELPMAHPLQDESGTGAEIARMCMVDTFYLEDIMAINTHLSVRTAIQILYQAGFLVPVTEDEVAIPSMEVLQDLLHAFPFSLVAVNATLGKGAI</sequence>